<reference evidence="2" key="1">
    <citation type="submission" date="2023-11" db="EMBL/GenBank/DDBJ databases">
        <title>Genome assemblies of two species of porcelain crab, Petrolisthes cinctipes and Petrolisthes manimaculis (Anomura: Porcellanidae).</title>
        <authorList>
            <person name="Angst P."/>
        </authorList>
    </citation>
    <scope>NUCLEOTIDE SEQUENCE</scope>
    <source>
        <strain evidence="2">PB745_02</strain>
        <tissue evidence="2">Gill</tissue>
    </source>
</reference>
<evidence type="ECO:0000256" key="1">
    <source>
        <dbReference type="SAM" id="MobiDB-lite"/>
    </source>
</evidence>
<proteinExistence type="predicted"/>
<feature type="region of interest" description="Disordered" evidence="1">
    <location>
        <begin position="1"/>
        <end position="39"/>
    </location>
</feature>
<dbReference type="AlphaFoldDB" id="A0AAE1PRX9"/>
<accession>A0AAE1PRX9</accession>
<organism evidence="2 3">
    <name type="scientific">Petrolisthes manimaculis</name>
    <dbReference type="NCBI Taxonomy" id="1843537"/>
    <lineage>
        <taxon>Eukaryota</taxon>
        <taxon>Metazoa</taxon>
        <taxon>Ecdysozoa</taxon>
        <taxon>Arthropoda</taxon>
        <taxon>Crustacea</taxon>
        <taxon>Multicrustacea</taxon>
        <taxon>Malacostraca</taxon>
        <taxon>Eumalacostraca</taxon>
        <taxon>Eucarida</taxon>
        <taxon>Decapoda</taxon>
        <taxon>Pleocyemata</taxon>
        <taxon>Anomura</taxon>
        <taxon>Galatheoidea</taxon>
        <taxon>Porcellanidae</taxon>
        <taxon>Petrolisthes</taxon>
    </lineage>
</organism>
<name>A0AAE1PRX9_9EUCA</name>
<dbReference type="Proteomes" id="UP001292094">
    <property type="component" value="Unassembled WGS sequence"/>
</dbReference>
<evidence type="ECO:0000313" key="3">
    <source>
        <dbReference type="Proteomes" id="UP001292094"/>
    </source>
</evidence>
<comment type="caution">
    <text evidence="2">The sequence shown here is derived from an EMBL/GenBank/DDBJ whole genome shotgun (WGS) entry which is preliminary data.</text>
</comment>
<dbReference type="EMBL" id="JAWZYT010001432">
    <property type="protein sequence ID" value="KAK4312254.1"/>
    <property type="molecule type" value="Genomic_DNA"/>
</dbReference>
<protein>
    <submittedName>
        <fullName evidence="2">Uncharacterized protein</fullName>
    </submittedName>
</protein>
<gene>
    <name evidence="2" type="ORF">Pmani_016297</name>
</gene>
<evidence type="ECO:0000313" key="2">
    <source>
        <dbReference type="EMBL" id="KAK4312254.1"/>
    </source>
</evidence>
<sequence length="141" mass="15769">MKGERGGGVMMRREVSVEGVTTTKGKQAPTPPSQARMTSTLRGYLTLKRMRKKKRRAGGGVNELGLEVFCSSELPRADTGGVCLTAHRHSRSFQDLRHLDLHLHDHHRHVGVTDPHTYCIYHCCGDGDGLSRMTRLFMVKD</sequence>
<keyword evidence="3" id="KW-1185">Reference proteome</keyword>
<feature type="compositionally biased region" description="Basic and acidic residues" evidence="1">
    <location>
        <begin position="1"/>
        <end position="16"/>
    </location>
</feature>